<dbReference type="GO" id="GO:0019346">
    <property type="term" value="P:transsulfuration"/>
    <property type="evidence" value="ECO:0007669"/>
    <property type="project" value="InterPro"/>
</dbReference>
<dbReference type="EC" id="4.4.1.8" evidence="10"/>
<dbReference type="SUPFAM" id="SSF53383">
    <property type="entry name" value="PLP-dependent transferases"/>
    <property type="match status" value="1"/>
</dbReference>
<dbReference type="FunFam" id="3.40.640.10:FF:000046">
    <property type="entry name" value="Cystathionine gamma-lyase"/>
    <property type="match status" value="1"/>
</dbReference>
<keyword evidence="11" id="KW-1185">Reference proteome</keyword>
<evidence type="ECO:0000313" key="11">
    <source>
        <dbReference type="Proteomes" id="UP000265955"/>
    </source>
</evidence>
<dbReference type="PROSITE" id="PS00868">
    <property type="entry name" value="CYS_MET_METAB_PP"/>
    <property type="match status" value="1"/>
</dbReference>
<gene>
    <name evidence="10" type="ORF">D3871_12780</name>
</gene>
<organism evidence="10 11">
    <name type="scientific">Noviherbaspirillum saxi</name>
    <dbReference type="NCBI Taxonomy" id="2320863"/>
    <lineage>
        <taxon>Bacteria</taxon>
        <taxon>Pseudomonadati</taxon>
        <taxon>Pseudomonadota</taxon>
        <taxon>Betaproteobacteria</taxon>
        <taxon>Burkholderiales</taxon>
        <taxon>Oxalobacteraceae</taxon>
        <taxon>Noviherbaspirillum</taxon>
    </lineage>
</organism>
<dbReference type="AlphaFoldDB" id="A0A3A3FSV3"/>
<dbReference type="InterPro" id="IPR015424">
    <property type="entry name" value="PyrdxlP-dep_Trfase"/>
</dbReference>
<name>A0A3A3FSV3_9BURK</name>
<evidence type="ECO:0000256" key="7">
    <source>
        <dbReference type="ARBA" id="ARBA00047625"/>
    </source>
</evidence>
<protein>
    <submittedName>
        <fullName evidence="10">Cystathionine beta-lyase</fullName>
        <ecNumber evidence="10">4.4.1.8</ecNumber>
    </submittedName>
</protein>
<dbReference type="GO" id="GO:0047804">
    <property type="term" value="F:cysteine-S-conjugate beta-lyase activity"/>
    <property type="evidence" value="ECO:0007669"/>
    <property type="project" value="UniProtKB-EC"/>
</dbReference>
<dbReference type="Gene3D" id="3.90.1150.10">
    <property type="entry name" value="Aspartate Aminotransferase, domain 1"/>
    <property type="match status" value="1"/>
</dbReference>
<comment type="similarity">
    <text evidence="2 9">Belongs to the trans-sulfuration enzymes family.</text>
</comment>
<evidence type="ECO:0000256" key="3">
    <source>
        <dbReference type="ARBA" id="ARBA00022898"/>
    </source>
</evidence>
<dbReference type="InterPro" id="IPR015421">
    <property type="entry name" value="PyrdxlP-dep_Trfase_major"/>
</dbReference>
<dbReference type="InterPro" id="IPR054542">
    <property type="entry name" value="Cys_met_metab_PP"/>
</dbReference>
<dbReference type="InterPro" id="IPR015422">
    <property type="entry name" value="PyrdxlP-dep_Trfase_small"/>
</dbReference>
<keyword evidence="3 8" id="KW-0663">Pyridoxal phosphate</keyword>
<evidence type="ECO:0000256" key="6">
    <source>
        <dbReference type="ARBA" id="ARBA00047517"/>
    </source>
</evidence>
<evidence type="ECO:0000256" key="5">
    <source>
        <dbReference type="ARBA" id="ARBA00046315"/>
    </source>
</evidence>
<sequence>MHVSSPNEETQWLHDSYEPPSGFSSLSTPVHHASTVVFDTVDAYQNRGARRYDGYTYGLSGTPTSMVLAHRVAQLEASHHQAVLTPSGLSAISLVYLSCLRQGDHVLVSDNVYGPSRHLCLNVLQGMGVEISFYDALAGSGIESQIRSNTRLIWVESPGSITMEIADVSAIAAIGRKRGILVAADNTWAAGLHFKPLRHGCDISVQALTKYVGGHSDLLLGAIAVSNEILYRKIKDTAHSLGLGVSSQDCFLALRGLSTLSVRMRQHQASALEISRWLQQRSEIKKVIHPALASCPGHEIWRRDFSGSSGLFSIVLQPQYSKRSVDTMIERLRYFRIGASWGGAISLALPLDPSDLRTAAPWNEDGYLIRLSIGLENVADLIADLRAGLDSLLSVQAVGDRQMAYKEG</sequence>
<dbReference type="GO" id="GO:0030170">
    <property type="term" value="F:pyridoxal phosphate binding"/>
    <property type="evidence" value="ECO:0007669"/>
    <property type="project" value="InterPro"/>
</dbReference>
<evidence type="ECO:0000313" key="10">
    <source>
        <dbReference type="EMBL" id="RJF99297.1"/>
    </source>
</evidence>
<feature type="modified residue" description="N6-(pyridoxal phosphate)lysine" evidence="8">
    <location>
        <position position="210"/>
    </location>
</feature>
<dbReference type="Pfam" id="PF01053">
    <property type="entry name" value="Cys_Met_Meta_PP"/>
    <property type="match status" value="1"/>
</dbReference>
<evidence type="ECO:0000256" key="2">
    <source>
        <dbReference type="ARBA" id="ARBA00009077"/>
    </source>
</evidence>
<comment type="caution">
    <text evidence="10">The sequence shown here is derived from an EMBL/GenBank/DDBJ whole genome shotgun (WGS) entry which is preliminary data.</text>
</comment>
<comment type="catalytic activity">
    <reaction evidence="7">
        <text>an S-substituted L-cysteine + H2O = a thiol + pyruvate + NH4(+)</text>
        <dbReference type="Rhea" id="RHEA:18121"/>
        <dbReference type="ChEBI" id="CHEBI:15361"/>
        <dbReference type="ChEBI" id="CHEBI:15377"/>
        <dbReference type="ChEBI" id="CHEBI:28938"/>
        <dbReference type="ChEBI" id="CHEBI:29256"/>
        <dbReference type="ChEBI" id="CHEBI:58717"/>
        <dbReference type="EC" id="4.4.1.13"/>
    </reaction>
</comment>
<evidence type="ECO:0000256" key="9">
    <source>
        <dbReference type="RuleBase" id="RU362118"/>
    </source>
</evidence>
<reference evidence="11" key="1">
    <citation type="submission" date="2018-09" db="EMBL/GenBank/DDBJ databases">
        <authorList>
            <person name="Zhu H."/>
        </authorList>
    </citation>
    <scope>NUCLEOTIDE SEQUENCE [LARGE SCALE GENOMIC DNA]</scope>
    <source>
        <strain evidence="11">K1R23-30</strain>
    </source>
</reference>
<keyword evidence="4 10" id="KW-0456">Lyase</keyword>
<dbReference type="Gene3D" id="3.40.640.10">
    <property type="entry name" value="Type I PLP-dependent aspartate aminotransferase-like (Major domain)"/>
    <property type="match status" value="1"/>
</dbReference>
<accession>A0A3A3FSV3</accession>
<dbReference type="RefSeq" id="WP_119769238.1">
    <property type="nucleotide sequence ID" value="NZ_QYUO01000001.1"/>
</dbReference>
<dbReference type="NCBIfam" id="TIGR01324">
    <property type="entry name" value="cysta_beta_ly_B"/>
    <property type="match status" value="1"/>
</dbReference>
<dbReference type="InterPro" id="IPR006233">
    <property type="entry name" value="Cys_b_lyase_bac"/>
</dbReference>
<comment type="cofactor">
    <cofactor evidence="1 9">
        <name>pyridoxal 5'-phosphate</name>
        <dbReference type="ChEBI" id="CHEBI:597326"/>
    </cofactor>
</comment>
<evidence type="ECO:0000256" key="4">
    <source>
        <dbReference type="ARBA" id="ARBA00023239"/>
    </source>
</evidence>
<dbReference type="NCBIfam" id="NF005456">
    <property type="entry name" value="PRK07050.1"/>
    <property type="match status" value="1"/>
</dbReference>
<comment type="catalytic activity">
    <reaction evidence="6">
        <text>L,L-cystathionine + H2O = L-homocysteine + pyruvate + NH4(+)</text>
        <dbReference type="Rhea" id="RHEA:13965"/>
        <dbReference type="ChEBI" id="CHEBI:15361"/>
        <dbReference type="ChEBI" id="CHEBI:15377"/>
        <dbReference type="ChEBI" id="CHEBI:28938"/>
        <dbReference type="ChEBI" id="CHEBI:58161"/>
        <dbReference type="ChEBI" id="CHEBI:58199"/>
    </reaction>
</comment>
<dbReference type="EMBL" id="QYUO01000001">
    <property type="protein sequence ID" value="RJF99297.1"/>
    <property type="molecule type" value="Genomic_DNA"/>
</dbReference>
<dbReference type="PIRSF" id="PIRSF001434">
    <property type="entry name" value="CGS"/>
    <property type="match status" value="1"/>
</dbReference>
<comment type="pathway">
    <text evidence="5">Amino-acid biosynthesis; L-methionine biosynthesis via de novo pathway; L-homocysteine from L-cystathionine: step 1/1.</text>
</comment>
<dbReference type="PANTHER" id="PTHR43500:SF1">
    <property type="entry name" value="CYSTATHIONINE BETA-LYASE-RELATED"/>
    <property type="match status" value="1"/>
</dbReference>
<proteinExistence type="inferred from homology"/>
<dbReference type="Proteomes" id="UP000265955">
    <property type="component" value="Unassembled WGS sequence"/>
</dbReference>
<dbReference type="GO" id="GO:0019450">
    <property type="term" value="P:L-cysteine catabolic process to pyruvate"/>
    <property type="evidence" value="ECO:0007669"/>
    <property type="project" value="TreeGrafter"/>
</dbReference>
<dbReference type="PANTHER" id="PTHR43500">
    <property type="entry name" value="CYSTATHIONINE BETA-LYASE-RELATED"/>
    <property type="match status" value="1"/>
</dbReference>
<dbReference type="OrthoDB" id="9805807at2"/>
<dbReference type="InterPro" id="IPR000277">
    <property type="entry name" value="Cys/Met-Metab_PyrdxlP-dep_enz"/>
</dbReference>
<evidence type="ECO:0000256" key="1">
    <source>
        <dbReference type="ARBA" id="ARBA00001933"/>
    </source>
</evidence>
<evidence type="ECO:0000256" key="8">
    <source>
        <dbReference type="PIRSR" id="PIRSR001434-2"/>
    </source>
</evidence>